<dbReference type="InterPro" id="IPR029071">
    <property type="entry name" value="Ubiquitin-like_domsf"/>
</dbReference>
<dbReference type="CDD" id="cd00063">
    <property type="entry name" value="FN3"/>
    <property type="match status" value="1"/>
</dbReference>
<feature type="region of interest" description="Disordered" evidence="6">
    <location>
        <begin position="287"/>
        <end position="306"/>
    </location>
</feature>
<feature type="domain" description="Protein kinase" evidence="7">
    <location>
        <begin position="456"/>
        <end position="827"/>
    </location>
</feature>
<feature type="region of interest" description="Disordered" evidence="6">
    <location>
        <begin position="251"/>
        <end position="279"/>
    </location>
</feature>
<keyword evidence="2" id="KW-0547">Nucleotide-binding</keyword>
<feature type="region of interest" description="Disordered" evidence="6">
    <location>
        <begin position="194"/>
        <end position="238"/>
    </location>
</feature>
<dbReference type="PROSITE" id="PS50011">
    <property type="entry name" value="PROTEIN_KINASE_DOM"/>
    <property type="match status" value="1"/>
</dbReference>
<dbReference type="InterPro" id="IPR011009">
    <property type="entry name" value="Kinase-like_dom_sf"/>
</dbReference>
<evidence type="ECO:0000259" key="8">
    <source>
        <dbReference type="PROSITE" id="PS50053"/>
    </source>
</evidence>
<dbReference type="InterPro" id="IPR003961">
    <property type="entry name" value="FN3_dom"/>
</dbReference>
<protein>
    <recommendedName>
        <fullName evidence="11">Fibronectin type-III domain-containing protein</fullName>
    </recommendedName>
</protein>
<dbReference type="Gene3D" id="1.10.510.10">
    <property type="entry name" value="Transferase(Phosphotransferase) domain 1"/>
    <property type="match status" value="1"/>
</dbReference>
<dbReference type="InterPro" id="IPR050660">
    <property type="entry name" value="NEK_Ser/Thr_kinase"/>
</dbReference>
<keyword evidence="4" id="KW-0067">ATP-binding</keyword>
<evidence type="ECO:0000313" key="10">
    <source>
        <dbReference type="Proteomes" id="UP001165065"/>
    </source>
</evidence>
<dbReference type="Gene3D" id="2.60.40.10">
    <property type="entry name" value="Immunoglobulins"/>
    <property type="match status" value="1"/>
</dbReference>
<dbReference type="EMBL" id="BRYA01000081">
    <property type="protein sequence ID" value="GMI38087.1"/>
    <property type="molecule type" value="Genomic_DNA"/>
</dbReference>
<reference evidence="10" key="1">
    <citation type="journal article" date="2023" name="Commun. Biol.">
        <title>Genome analysis of Parmales, the sister group of diatoms, reveals the evolutionary specialization of diatoms from phago-mixotrophs to photoautotrophs.</title>
        <authorList>
            <person name="Ban H."/>
            <person name="Sato S."/>
            <person name="Yoshikawa S."/>
            <person name="Yamada K."/>
            <person name="Nakamura Y."/>
            <person name="Ichinomiya M."/>
            <person name="Sato N."/>
            <person name="Blanc-Mathieu R."/>
            <person name="Endo H."/>
            <person name="Kuwata A."/>
            <person name="Ogata H."/>
        </authorList>
    </citation>
    <scope>NUCLEOTIDE SEQUENCE [LARGE SCALE GENOMIC DNA]</scope>
</reference>
<evidence type="ECO:0008006" key="11">
    <source>
        <dbReference type="Google" id="ProtNLM"/>
    </source>
</evidence>
<evidence type="ECO:0000259" key="7">
    <source>
        <dbReference type="PROSITE" id="PS50011"/>
    </source>
</evidence>
<evidence type="ECO:0000256" key="4">
    <source>
        <dbReference type="ARBA" id="ARBA00022840"/>
    </source>
</evidence>
<dbReference type="InterPro" id="IPR000626">
    <property type="entry name" value="Ubiquitin-like_dom"/>
</dbReference>
<dbReference type="SUPFAM" id="SSF54236">
    <property type="entry name" value="Ubiquitin-like"/>
    <property type="match status" value="1"/>
</dbReference>
<evidence type="ECO:0000256" key="1">
    <source>
        <dbReference type="ARBA" id="ARBA00022679"/>
    </source>
</evidence>
<evidence type="ECO:0000256" key="2">
    <source>
        <dbReference type="ARBA" id="ARBA00022741"/>
    </source>
</evidence>
<dbReference type="InterPro" id="IPR000719">
    <property type="entry name" value="Prot_kinase_dom"/>
</dbReference>
<keyword evidence="5" id="KW-0175">Coiled coil</keyword>
<dbReference type="Pfam" id="PF00069">
    <property type="entry name" value="Pkinase"/>
    <property type="match status" value="1"/>
</dbReference>
<dbReference type="OrthoDB" id="4062651at2759"/>
<keyword evidence="10" id="KW-1185">Reference proteome</keyword>
<evidence type="ECO:0000256" key="6">
    <source>
        <dbReference type="SAM" id="MobiDB-lite"/>
    </source>
</evidence>
<sequence length="1891" mass="211825">MSTPPELPTQVVILNGARITISLNSFTSTVHDAKLIISDLHDVPVVLNRMIYLGKVLDDNDVLPMSKGVVQVFVRPSDTILTPSEEAKKRLQDVSQARIDVATLMSITGGGRQACTMALVEARGDLEGAAESFFLGRERMEEIRREQIIMEGGEEGIGEEEREVIYKKAEEELVESLKESTRVSPVRSGLASVLTTEVLMSAPDEAEDEGEEKKETGGELEEEGDGEKKDNEPERQPTESTLLAVLNDNAEETTQPLPPPTLEPKKEEEVPAQKLQKPGTLENLLLESSNFEPTPPPSASSGPAHHVGFSLETMLADAAPTSPLASDAGSAEDDRETPLEKLERTIRASAPFVQKVSSADLKVPDLSIFDFDAETHESVSEATKQEAKRVKNIVEVKLRTETVAMNDVTTSAKPYTEHIRFRYHRGNPVALRLIRCYHDVGGEGGEGRMEEILREYSNHANVSHSSFTGVNKAEAESRKKSMSPMGRNKSPKRNKSYVTTPKSAASRQSMSQDTIPKTIRTRSTTVTTPKNETAGEEASKSPASKTTPTHRKRSSTVTPNNNDKHRSFFFGDVANSANASKAGKNKYISSTCHHCLPVVGFCLDFDPHSLVGHPSTPSKGVINFSVIYQFCDGNNLEDQMTMPVRLKEYDVLKWAKQVLTGLKHAHGKGYMLGGVRCRGVWLTTEAWDEKGGKMQMDASVCEFGGSRRIKNLEGGGEMEEEDVRHIPKDNYVPPELNALFTTNDRTQPLLAEKIDVWGFGCFLFELVTKKVLENEETRLCEMGDQAMSKVPSRFGDIVKHILRRCLKEDPKKRASTDEILGVLTQRLDIIDAQNNETKRAEEEAKLKDEAPKLTQKELLMLHKKKRRGGGGGGVAGAGKSKAREPTVVDDDLSVASALLEDASVTSGDSSKIRDKLLAAIEEANRLQTEEGWKRTKERVAETLRRRWWNALTDHERFIYTHKKLTRRQSIIKACRRKLSIKGALFNWWTSDFVGVFVCHILKTFEERDNMLEKFKGNSFLVGGGHREIEEKSVGAQFSDDERSLASSVFSNNNSVASSSVASSVINKRRVNMVSLEQGLLDTLMNFDYAIPLYEGYDKLMNVKNGVYFPVGITDPRIKEREKAQLEIEKKKAAGLLLDDGTESKEQSQTRKTLAARMHWKGAGAKVKLAVALSTEVRKVDQGEKRIEYGEEAEEYKLARAIEDEELRVKAMQVPCHKLGCSYTEAVKEATKFFAMGGRKWRRIMEEADVEAEEIMERMREQSLLTDVSEQVLIKNNTIAKQLVKVEIFDELFERAIRTAEMPRCPGWDDEDSWPNLTRMSSISQLKETAVDEGGNMIFKKLEMSSVKATLAFMFQRAYAKLQEIAWEGRFNAAARIQARVRGGIVRRIMKKILEEARGKSEDIVRGEMKKKLKMREEAIRRGVEGGMVLRVSVKGQEGAVEEVEEVEELEEVEVGQEEKEGQGLLVELPSPLLDLGRSKRHAFKMRHRTREADDSSTSTGMVDLDIIVTSHWLGREEQELFEKAAEEGGQAVGGDERLEIWGLVPDSLYRVHFTLSDGVKENIIEVMKEKKQGILDAEREKIESEIKEKAIQASEKAMEETKRNSQIDPTDILQAQQFAKSIKEAGDEAQRAESKRIKARIEKEKYEEKKGEDKKIWETKIRLECLMNWLGEEERDSGHVDVWTNRTVPAMVGGVRTSLVWVMKFVEKESSNVEEGWKVKRKAKKDKVFGMSKIISNGGGSKVCRVRLTWESPRSNGYLISHFTVERLEEDEEEEKEEKEEWQVVGRSKVPEYIDTIDLGGAQSGKFRYRVRATNKLGHGPWSEENEVAVRRQGTLRVAGGGGEGRGGGERPQLPTILAPAVPLTITSGTMGIINTQINVPKRRTRKVKRS</sequence>
<keyword evidence="1" id="KW-0808">Transferase</keyword>
<accession>A0A9W7L7M6</accession>
<feature type="region of interest" description="Disordered" evidence="6">
    <location>
        <begin position="464"/>
        <end position="565"/>
    </location>
</feature>
<feature type="domain" description="Ubiquitin-like" evidence="8">
    <location>
        <begin position="27"/>
        <end position="63"/>
    </location>
</feature>
<dbReference type="Proteomes" id="UP001165065">
    <property type="component" value="Unassembled WGS sequence"/>
</dbReference>
<dbReference type="SMART" id="SM00220">
    <property type="entry name" value="S_TKc"/>
    <property type="match status" value="1"/>
</dbReference>
<dbReference type="InterPro" id="IPR036116">
    <property type="entry name" value="FN3_sf"/>
</dbReference>
<dbReference type="PANTHER" id="PTHR43671">
    <property type="entry name" value="SERINE/THREONINE-PROTEIN KINASE NEK"/>
    <property type="match status" value="1"/>
</dbReference>
<dbReference type="SUPFAM" id="SSF56112">
    <property type="entry name" value="Protein kinase-like (PK-like)"/>
    <property type="match status" value="1"/>
</dbReference>
<proteinExistence type="predicted"/>
<keyword evidence="3" id="KW-0418">Kinase</keyword>
<dbReference type="SUPFAM" id="SSF49265">
    <property type="entry name" value="Fibronectin type III"/>
    <property type="match status" value="1"/>
</dbReference>
<dbReference type="PROSITE" id="PS50053">
    <property type="entry name" value="UBIQUITIN_2"/>
    <property type="match status" value="1"/>
</dbReference>
<organism evidence="9 10">
    <name type="scientific">Triparma columacea</name>
    <dbReference type="NCBI Taxonomy" id="722753"/>
    <lineage>
        <taxon>Eukaryota</taxon>
        <taxon>Sar</taxon>
        <taxon>Stramenopiles</taxon>
        <taxon>Ochrophyta</taxon>
        <taxon>Bolidophyceae</taxon>
        <taxon>Parmales</taxon>
        <taxon>Triparmaceae</taxon>
        <taxon>Triparma</taxon>
    </lineage>
</organism>
<dbReference type="CDD" id="cd17039">
    <property type="entry name" value="Ubl_ubiquitin_like"/>
    <property type="match status" value="1"/>
</dbReference>
<comment type="caution">
    <text evidence="9">The sequence shown here is derived from an EMBL/GenBank/DDBJ whole genome shotgun (WGS) entry which is preliminary data.</text>
</comment>
<feature type="compositionally biased region" description="Basic and acidic residues" evidence="6">
    <location>
        <begin position="226"/>
        <end position="237"/>
    </location>
</feature>
<gene>
    <name evidence="9" type="ORF">TrCOL_g12401</name>
</gene>
<dbReference type="InterPro" id="IPR013783">
    <property type="entry name" value="Ig-like_fold"/>
</dbReference>
<dbReference type="GO" id="GO:0004674">
    <property type="term" value="F:protein serine/threonine kinase activity"/>
    <property type="evidence" value="ECO:0007669"/>
    <property type="project" value="TreeGrafter"/>
</dbReference>
<evidence type="ECO:0000256" key="3">
    <source>
        <dbReference type="ARBA" id="ARBA00022777"/>
    </source>
</evidence>
<dbReference type="PANTHER" id="PTHR43671:SF106">
    <property type="entry name" value="NIMA-LIKE KINASE"/>
    <property type="match status" value="1"/>
</dbReference>
<evidence type="ECO:0000313" key="9">
    <source>
        <dbReference type="EMBL" id="GMI38087.1"/>
    </source>
</evidence>
<dbReference type="GO" id="GO:0005524">
    <property type="term" value="F:ATP binding"/>
    <property type="evidence" value="ECO:0007669"/>
    <property type="project" value="UniProtKB-KW"/>
</dbReference>
<dbReference type="PROSITE" id="PS50096">
    <property type="entry name" value="IQ"/>
    <property type="match status" value="1"/>
</dbReference>
<feature type="region of interest" description="Disordered" evidence="6">
    <location>
        <begin position="865"/>
        <end position="886"/>
    </location>
</feature>
<feature type="compositionally biased region" description="Polar residues" evidence="6">
    <location>
        <begin position="496"/>
        <end position="515"/>
    </location>
</feature>
<feature type="coiled-coil region" evidence="5">
    <location>
        <begin position="1584"/>
        <end position="1649"/>
    </location>
</feature>
<evidence type="ECO:0000256" key="5">
    <source>
        <dbReference type="SAM" id="Coils"/>
    </source>
</evidence>
<name>A0A9W7L7M6_9STRA</name>